<comment type="caution">
    <text evidence="1">The sequence shown here is derived from an EMBL/GenBank/DDBJ whole genome shotgun (WGS) entry which is preliminary data.</text>
</comment>
<dbReference type="Proteomes" id="UP000005536">
    <property type="component" value="Unassembled WGS sequence"/>
</dbReference>
<reference evidence="1 2" key="1">
    <citation type="submission" date="2010-02" db="EMBL/GenBank/DDBJ databases">
        <authorList>
            <person name="Weinstock G."/>
            <person name="Sodergren E."/>
            <person name="Clifton S."/>
            <person name="Fulton L."/>
            <person name="Fulton B."/>
            <person name="Courtney L."/>
            <person name="Fronick C."/>
            <person name="Harrison M."/>
            <person name="Strong C."/>
            <person name="Farmer C."/>
            <person name="Delahaunty K."/>
            <person name="Markovic C."/>
            <person name="Hall O."/>
            <person name="Minx P."/>
            <person name="Tomlinson C."/>
            <person name="Mitreva M."/>
            <person name="Nelson J."/>
            <person name="Hou S."/>
            <person name="Wollam A."/>
            <person name="Pepin K.H."/>
            <person name="Johnson M."/>
            <person name="Bhonagiri V."/>
            <person name="Zhang X."/>
            <person name="Suruliraj S."/>
            <person name="Warren W."/>
            <person name="Chinwalla A."/>
            <person name="Mardis E.R."/>
            <person name="Wilson R.K."/>
        </authorList>
    </citation>
    <scope>NUCLEOTIDE SEQUENCE [LARGE SCALE GENOMIC DNA]</scope>
    <source>
        <strain evidence="1 2">ATCC 29315</strain>
    </source>
</reference>
<accession>D4DLY1</accession>
<dbReference type="EMBL" id="ADBF01000002">
    <property type="protein sequence ID" value="EFE51084.1"/>
    <property type="molecule type" value="Genomic_DNA"/>
</dbReference>
<name>D4DLY1_NEIEG</name>
<gene>
    <name evidence="1" type="ORF">NEIELOOT_00041</name>
</gene>
<evidence type="ECO:0000313" key="1">
    <source>
        <dbReference type="EMBL" id="EFE51084.1"/>
    </source>
</evidence>
<sequence>MCGAAKALSSYAKTVRQFRSNLITVFRRGLSQTEGNALQSTFLI</sequence>
<evidence type="ECO:0000313" key="2">
    <source>
        <dbReference type="Proteomes" id="UP000005536"/>
    </source>
</evidence>
<protein>
    <submittedName>
        <fullName evidence="1">Uncharacterized protein</fullName>
    </submittedName>
</protein>
<proteinExistence type="predicted"/>
<dbReference type="AlphaFoldDB" id="D4DLY1"/>
<organism evidence="1 2">
    <name type="scientific">Neisseria elongata subsp. glycolytica ATCC 29315</name>
    <dbReference type="NCBI Taxonomy" id="546263"/>
    <lineage>
        <taxon>Bacteria</taxon>
        <taxon>Pseudomonadati</taxon>
        <taxon>Pseudomonadota</taxon>
        <taxon>Betaproteobacteria</taxon>
        <taxon>Neisseriales</taxon>
        <taxon>Neisseriaceae</taxon>
        <taxon>Neisseria</taxon>
    </lineage>
</organism>